<dbReference type="OrthoDB" id="9809354at2"/>
<reference evidence="7 8" key="1">
    <citation type="submission" date="2016-12" db="EMBL/GenBank/DDBJ databases">
        <title>Diversity of luminous bacteria.</title>
        <authorList>
            <person name="Yoshizawa S."/>
            <person name="Kogure K."/>
        </authorList>
    </citation>
    <scope>NUCLEOTIDE SEQUENCE [LARGE SCALE GENOMIC DNA]</scope>
    <source>
        <strain evidence="7 8">ATCC 33715</strain>
    </source>
</reference>
<dbReference type="SUPFAM" id="SSF53187">
    <property type="entry name" value="Zn-dependent exopeptidases"/>
    <property type="match status" value="1"/>
</dbReference>
<evidence type="ECO:0000259" key="6">
    <source>
        <dbReference type="Pfam" id="PF00883"/>
    </source>
</evidence>
<dbReference type="Proteomes" id="UP000239263">
    <property type="component" value="Unassembled WGS sequence"/>
</dbReference>
<dbReference type="GO" id="GO:0005737">
    <property type="term" value="C:cytoplasm"/>
    <property type="evidence" value="ECO:0007669"/>
    <property type="project" value="InterPro"/>
</dbReference>
<evidence type="ECO:0000313" key="7">
    <source>
        <dbReference type="EMBL" id="PQJ89702.1"/>
    </source>
</evidence>
<dbReference type="AlphaFoldDB" id="A0A2S7XEV4"/>
<gene>
    <name evidence="7" type="ORF">BTO22_08955</name>
</gene>
<dbReference type="GO" id="GO:0030145">
    <property type="term" value="F:manganese ion binding"/>
    <property type="evidence" value="ECO:0007669"/>
    <property type="project" value="InterPro"/>
</dbReference>
<evidence type="ECO:0000256" key="5">
    <source>
        <dbReference type="ARBA" id="ARBA00023211"/>
    </source>
</evidence>
<evidence type="ECO:0000256" key="2">
    <source>
        <dbReference type="ARBA" id="ARBA00022438"/>
    </source>
</evidence>
<keyword evidence="2 7" id="KW-0031">Aminopeptidase</keyword>
<keyword evidence="4" id="KW-0378">Hydrolase</keyword>
<dbReference type="CDD" id="cd00433">
    <property type="entry name" value="Peptidase_M17"/>
    <property type="match status" value="1"/>
</dbReference>
<protein>
    <submittedName>
        <fullName evidence="7">Leucyl aminopeptidase</fullName>
    </submittedName>
</protein>
<name>A0A2S7XEV4_9GAMM</name>
<sequence>MQHFTFMRTTDYEHRVVKNIQIIFGSTKQLEIDRDTLECDGLITLSTYTIANIQDIGHLIATTFKTATELNVFLSDDAISLFQPELWVKWLSFGLSLSVYNYKHSNSLQLVPTLALFALNSSSLSLLSAFAQGQSLAKSQLISRELMNKPGNILYPESFVHAVEDLAIKNISLSSLSGEDMLTQGFGGLMGIAQGSDKDARLLCLDYHPEKVQSTVVLVGKGVTFDSGGISIKQPRYMSTMKVDMGGAAAVVGALNAIAEQNLPIRVVGLCGLVENMPSGNAVKPGDVVTMLSKTSVEIITTDAEGRMVLADVLHYAQDTYQPDYLIDIATLTGATGIALGKEYASLMGNDNSLLSIAKEAGKSCAEAVWQMPTGGLYETTLKSDFADLRHGSEDPDGSACVAATFLEHFIAPTQKWIHIDSASMSLGMTHRHIHPSATSGFGVLLLSQICQHIAQQ</sequence>
<dbReference type="PRINTS" id="PR00481">
    <property type="entry name" value="LAMNOPPTDASE"/>
</dbReference>
<dbReference type="PANTHER" id="PTHR11963">
    <property type="entry name" value="LEUCINE AMINOPEPTIDASE-RELATED"/>
    <property type="match status" value="1"/>
</dbReference>
<evidence type="ECO:0000256" key="3">
    <source>
        <dbReference type="ARBA" id="ARBA00022670"/>
    </source>
</evidence>
<keyword evidence="5" id="KW-0464">Manganese</keyword>
<proteinExistence type="inferred from homology"/>
<evidence type="ECO:0000256" key="4">
    <source>
        <dbReference type="ARBA" id="ARBA00022801"/>
    </source>
</evidence>
<dbReference type="GO" id="GO:0006508">
    <property type="term" value="P:proteolysis"/>
    <property type="evidence" value="ECO:0007669"/>
    <property type="project" value="UniProtKB-KW"/>
</dbReference>
<accession>A0A2S7XEV4</accession>
<comment type="similarity">
    <text evidence="1">Belongs to the peptidase M17 family.</text>
</comment>
<dbReference type="InterPro" id="IPR000819">
    <property type="entry name" value="Peptidase_M17_C"/>
</dbReference>
<keyword evidence="3" id="KW-0645">Protease</keyword>
<dbReference type="GO" id="GO:0070006">
    <property type="term" value="F:metalloaminopeptidase activity"/>
    <property type="evidence" value="ECO:0007669"/>
    <property type="project" value="InterPro"/>
</dbReference>
<comment type="caution">
    <text evidence="7">The sequence shown here is derived from an EMBL/GenBank/DDBJ whole genome shotgun (WGS) entry which is preliminary data.</text>
</comment>
<dbReference type="Gene3D" id="3.40.630.10">
    <property type="entry name" value="Zn peptidases"/>
    <property type="match status" value="1"/>
</dbReference>
<dbReference type="InterPro" id="IPR011356">
    <property type="entry name" value="Leucine_aapep/pepB"/>
</dbReference>
<dbReference type="PANTHER" id="PTHR11963:SF23">
    <property type="entry name" value="CYTOSOL AMINOPEPTIDASE"/>
    <property type="match status" value="1"/>
</dbReference>
<evidence type="ECO:0000256" key="1">
    <source>
        <dbReference type="ARBA" id="ARBA00009528"/>
    </source>
</evidence>
<organism evidence="7 8">
    <name type="scientific">Aliivibrio sifiae</name>
    <dbReference type="NCBI Taxonomy" id="566293"/>
    <lineage>
        <taxon>Bacteria</taxon>
        <taxon>Pseudomonadati</taxon>
        <taxon>Pseudomonadota</taxon>
        <taxon>Gammaproteobacteria</taxon>
        <taxon>Vibrionales</taxon>
        <taxon>Vibrionaceae</taxon>
        <taxon>Aliivibrio</taxon>
    </lineage>
</organism>
<dbReference type="RefSeq" id="WP_105055192.1">
    <property type="nucleotide sequence ID" value="NZ_CAWNRT010000001.1"/>
</dbReference>
<feature type="domain" description="Cytosol aminopeptidase" evidence="6">
    <location>
        <begin position="143"/>
        <end position="447"/>
    </location>
</feature>
<evidence type="ECO:0000313" key="8">
    <source>
        <dbReference type="Proteomes" id="UP000239263"/>
    </source>
</evidence>
<dbReference type="EMBL" id="MSCO01000001">
    <property type="protein sequence ID" value="PQJ89702.1"/>
    <property type="molecule type" value="Genomic_DNA"/>
</dbReference>
<dbReference type="Pfam" id="PF00883">
    <property type="entry name" value="Peptidase_M17"/>
    <property type="match status" value="1"/>
</dbReference>